<accession>A0A0A1W4Y1</accession>
<evidence type="ECO:0000313" key="4">
    <source>
        <dbReference type="Proteomes" id="UP000032305"/>
    </source>
</evidence>
<keyword evidence="2" id="KW-0732">Signal</keyword>
<reference evidence="3 4" key="1">
    <citation type="submission" date="2014-11" db="EMBL/GenBank/DDBJ databases">
        <title>Whole genome shotgun sequence of Sphingomonas parapaucimobilis NBRC 15100.</title>
        <authorList>
            <person name="Katano-Makiyama Y."/>
            <person name="Hosoyama A."/>
            <person name="Hashimoto M."/>
            <person name="Hosoyama Y."/>
            <person name="Noguchi M."/>
            <person name="Numata M."/>
            <person name="Tsuchikane K."/>
            <person name="Hirakata S."/>
            <person name="Uohara A."/>
            <person name="Shimodaira J."/>
            <person name="Ohji S."/>
            <person name="Ichikawa N."/>
            <person name="Kimura A."/>
            <person name="Yamazoe A."/>
            <person name="Fujita N."/>
        </authorList>
    </citation>
    <scope>NUCLEOTIDE SEQUENCE [LARGE SCALE GENOMIC DNA]</scope>
    <source>
        <strain evidence="3 4">NBRC 15100</strain>
    </source>
</reference>
<dbReference type="eggNOG" id="COG4188">
    <property type="taxonomic scope" value="Bacteria"/>
</dbReference>
<protein>
    <submittedName>
        <fullName evidence="3">Uncharacterized protein</fullName>
    </submittedName>
</protein>
<keyword evidence="4" id="KW-1185">Reference proteome</keyword>
<name>A0A0A1W4Y1_9SPHN</name>
<dbReference type="Proteomes" id="UP000032305">
    <property type="component" value="Unassembled WGS sequence"/>
</dbReference>
<feature type="chain" id="PRO_5001993395" evidence="2">
    <location>
        <begin position="22"/>
        <end position="322"/>
    </location>
</feature>
<dbReference type="InterPro" id="IPR016986">
    <property type="entry name" value="UCP031982_abhydr"/>
</dbReference>
<dbReference type="EMBL" id="BBPI01000034">
    <property type="protein sequence ID" value="GAM00495.1"/>
    <property type="molecule type" value="Genomic_DNA"/>
</dbReference>
<dbReference type="PANTHER" id="PTHR22946">
    <property type="entry name" value="DIENELACTONE HYDROLASE DOMAIN-CONTAINING PROTEIN-RELATED"/>
    <property type="match status" value="1"/>
</dbReference>
<dbReference type="OrthoDB" id="9814760at2"/>
<dbReference type="SUPFAM" id="SSF53474">
    <property type="entry name" value="alpha/beta-Hydrolases"/>
    <property type="match status" value="1"/>
</dbReference>
<sequence>MSLRLALAALFLAAIVPAAHAQSMKAGFQHLTTPDGVEVGVWYPATGTAVHQRLGLYAQDVVTAAPVPKGKHPLVVISHGTGGDFAGHVDTAVSLARAGFIVAALTHPGDNWRDNSRATRIEGRPAALSATISYMLQTWPGHAAIDPDRIGAFGFSAGGFTVLAAAGGKPDMTRLADHCVQHPSFFVCTLLRSQPRALTSAWPPMTDPRIKAIVVAAPAIGFTFDRAGLAGVRIPVQLWRADDDRILPAPFYADAVRAALPHKPEFHAVRGAGHFDFLAPCADPATMPQLCQSASGFDRVAFHQRFDRHVVRFFSTKLASGR</sequence>
<organism evidence="3 4">
    <name type="scientific">Sphingomonas parapaucimobilis NBRC 15100</name>
    <dbReference type="NCBI Taxonomy" id="1219049"/>
    <lineage>
        <taxon>Bacteria</taxon>
        <taxon>Pseudomonadati</taxon>
        <taxon>Pseudomonadota</taxon>
        <taxon>Alphaproteobacteria</taxon>
        <taxon>Sphingomonadales</taxon>
        <taxon>Sphingomonadaceae</taxon>
        <taxon>Sphingomonas</taxon>
    </lineage>
</organism>
<dbReference type="InterPro" id="IPR050261">
    <property type="entry name" value="FrsA_esterase"/>
</dbReference>
<evidence type="ECO:0000256" key="2">
    <source>
        <dbReference type="SAM" id="SignalP"/>
    </source>
</evidence>
<dbReference type="Gene3D" id="3.40.50.1820">
    <property type="entry name" value="alpha/beta hydrolase"/>
    <property type="match status" value="1"/>
</dbReference>
<dbReference type="GO" id="GO:0052689">
    <property type="term" value="F:carboxylic ester hydrolase activity"/>
    <property type="evidence" value="ECO:0007669"/>
    <property type="project" value="UniProtKB-ARBA"/>
</dbReference>
<dbReference type="InterPro" id="IPR029058">
    <property type="entry name" value="AB_hydrolase_fold"/>
</dbReference>
<dbReference type="AlphaFoldDB" id="A0A0A1W4Y1"/>
<gene>
    <name evidence="3" type="ORF">SP5_034_00690</name>
</gene>
<dbReference type="PANTHER" id="PTHR22946:SF9">
    <property type="entry name" value="POLYKETIDE TRANSFERASE AF380"/>
    <property type="match status" value="1"/>
</dbReference>
<evidence type="ECO:0000256" key="1">
    <source>
        <dbReference type="ARBA" id="ARBA00022801"/>
    </source>
</evidence>
<feature type="signal peptide" evidence="2">
    <location>
        <begin position="1"/>
        <end position="21"/>
    </location>
</feature>
<dbReference type="Pfam" id="PF03403">
    <property type="entry name" value="PAF-AH_p_II"/>
    <property type="match status" value="1"/>
</dbReference>
<proteinExistence type="predicted"/>
<keyword evidence="1" id="KW-0378">Hydrolase</keyword>
<dbReference type="PIRSF" id="PIRSF031982">
    <property type="entry name" value="UCP031982_abhydr"/>
    <property type="match status" value="1"/>
</dbReference>
<comment type="caution">
    <text evidence="3">The sequence shown here is derived from an EMBL/GenBank/DDBJ whole genome shotgun (WGS) entry which is preliminary data.</text>
</comment>
<evidence type="ECO:0000313" key="3">
    <source>
        <dbReference type="EMBL" id="GAM00495.1"/>
    </source>
</evidence>